<evidence type="ECO:0000313" key="2">
    <source>
        <dbReference type="EMBL" id="ABP33553.1"/>
    </source>
</evidence>
<dbReference type="AlphaFoldDB" id="A4SVN9"/>
<keyword evidence="1" id="KW-1133">Transmembrane helix</keyword>
<sequence>MSKIRPQTTVDSFIFWSTIGLATFFFLAFFWINWQTFPIPWDDESSFTLQAIAWAEHSTLFTSALSNERTIMWMNPGYMILTGSIYKIFGYSFALSREISWAFYLLGFLTLSITLKDIVSKISILLLATSFLLPSSLASGNLARMESMEIFFASLIFLALIYKRFWIAIAILIICALFHFNAIYISLPIIGAIALELKSARSLKILQPNKWDVLAISVSLALLALYLGFVFKNLDAFNQDMIYQFSRKFGRTPFYKIPKNIFYLFVISSTVLFAFFKNHRNLTILGLLSLSFFLTYAIGQEMWYQIFFNLSLGLISIVGLNLLPEKKFIKVLALMILIALNAYQAGSSFAGMRPAFSKNPYIDGPTTLEIEQQILSLAQGVDSNGPVTVSFMSRGVGMMFYPFLKRNDLQLRYKLPDQMNSNFPSNICVYITRSLDPDWLKIALSGPTAQACDKGLIVSEVNGDVRVFRTEKNIFTEINRQQNKP</sequence>
<name>A4SVN9_POLAQ</name>
<feature type="transmembrane region" description="Helical" evidence="1">
    <location>
        <begin position="304"/>
        <end position="324"/>
    </location>
</feature>
<feature type="transmembrane region" description="Helical" evidence="1">
    <location>
        <begin position="70"/>
        <end position="89"/>
    </location>
</feature>
<dbReference type="HOGENOM" id="CLU_601120_0_0_4"/>
<dbReference type="KEGG" id="pnu:Pnuc_0332"/>
<dbReference type="eggNOG" id="ENOG502ZXVE">
    <property type="taxonomic scope" value="Bacteria"/>
</dbReference>
<feature type="transmembrane region" description="Helical" evidence="1">
    <location>
        <begin position="180"/>
        <end position="199"/>
    </location>
</feature>
<dbReference type="EMBL" id="CP000655">
    <property type="protein sequence ID" value="ABP33553.1"/>
    <property type="molecule type" value="Genomic_DNA"/>
</dbReference>
<feature type="transmembrane region" description="Helical" evidence="1">
    <location>
        <begin position="211"/>
        <end position="231"/>
    </location>
</feature>
<evidence type="ECO:0008006" key="4">
    <source>
        <dbReference type="Google" id="ProtNLM"/>
    </source>
</evidence>
<reference evidence="2 3" key="1">
    <citation type="journal article" date="2012" name="Stand. Genomic Sci.">
        <title>Complete genome sequence of Polynucleobacter necessarius subsp. asymbioticus type strain (QLW-P1DMWA-1(T)).</title>
        <authorList>
            <person name="Meincke L."/>
            <person name="Copeland A."/>
            <person name="Lapidus A."/>
            <person name="Lucas S."/>
            <person name="Berry K.W."/>
            <person name="Del Rio T.G."/>
            <person name="Hammon N."/>
            <person name="Dalin E."/>
            <person name="Tice H."/>
            <person name="Pitluck S."/>
            <person name="Richardson P."/>
            <person name="Bruce D."/>
            <person name="Goodwin L."/>
            <person name="Han C."/>
            <person name="Tapia R."/>
            <person name="Detter J.C."/>
            <person name="Schmutz J."/>
            <person name="Brettin T."/>
            <person name="Larimer F."/>
            <person name="Land M."/>
            <person name="Hauser L."/>
            <person name="Kyrpides N.C."/>
            <person name="Ivanova N."/>
            <person name="Goker M."/>
            <person name="Woyke T."/>
            <person name="Wu Q.L."/>
            <person name="Pockl M."/>
            <person name="Hahn M.W."/>
            <person name="Klenk H.P."/>
        </authorList>
    </citation>
    <scope>NUCLEOTIDE SEQUENCE [LARGE SCALE GENOMIC DNA]</scope>
    <source>
        <strain evidence="3">DSM 18221 / CIP 109841 / QLW-P1DMWA-1</strain>
    </source>
</reference>
<keyword evidence="3" id="KW-1185">Reference proteome</keyword>
<feature type="transmembrane region" description="Helical" evidence="1">
    <location>
        <begin position="331"/>
        <end position="350"/>
    </location>
</feature>
<organism evidence="2 3">
    <name type="scientific">Polynucleobacter asymbioticus (strain DSM 18221 / CIP 109841 / QLW-P1DMWA-1)</name>
    <name type="common">Polynucleobacter necessarius subsp. asymbioticus</name>
    <dbReference type="NCBI Taxonomy" id="312153"/>
    <lineage>
        <taxon>Bacteria</taxon>
        <taxon>Pseudomonadati</taxon>
        <taxon>Pseudomonadota</taxon>
        <taxon>Betaproteobacteria</taxon>
        <taxon>Burkholderiales</taxon>
        <taxon>Burkholderiaceae</taxon>
        <taxon>Polynucleobacter</taxon>
    </lineage>
</organism>
<keyword evidence="1" id="KW-0472">Membrane</keyword>
<feature type="transmembrane region" description="Helical" evidence="1">
    <location>
        <begin position="101"/>
        <end position="118"/>
    </location>
</feature>
<keyword evidence="1" id="KW-0812">Transmembrane</keyword>
<feature type="transmembrane region" description="Helical" evidence="1">
    <location>
        <begin position="257"/>
        <end position="275"/>
    </location>
</feature>
<feature type="transmembrane region" description="Helical" evidence="1">
    <location>
        <begin position="150"/>
        <end position="174"/>
    </location>
</feature>
<feature type="transmembrane region" description="Helical" evidence="1">
    <location>
        <begin position="12"/>
        <end position="32"/>
    </location>
</feature>
<evidence type="ECO:0000313" key="3">
    <source>
        <dbReference type="Proteomes" id="UP000000231"/>
    </source>
</evidence>
<dbReference type="Proteomes" id="UP000000231">
    <property type="component" value="Chromosome"/>
</dbReference>
<protein>
    <recommendedName>
        <fullName evidence="4">Glycosyltransferase RgtA/B/C/D-like domain-containing protein</fullName>
    </recommendedName>
</protein>
<accession>A4SVN9</accession>
<evidence type="ECO:0000256" key="1">
    <source>
        <dbReference type="SAM" id="Phobius"/>
    </source>
</evidence>
<proteinExistence type="predicted"/>
<gene>
    <name evidence="2" type="ordered locus">Pnuc_0332</name>
</gene>